<dbReference type="SUPFAM" id="SSF143081">
    <property type="entry name" value="BB1717-like"/>
    <property type="match status" value="1"/>
</dbReference>
<organism evidence="9 10">
    <name type="scientific">Anaerorhabdus furcosa</name>
    <dbReference type="NCBI Taxonomy" id="118967"/>
    <lineage>
        <taxon>Bacteria</taxon>
        <taxon>Bacillati</taxon>
        <taxon>Bacillota</taxon>
        <taxon>Erysipelotrichia</taxon>
        <taxon>Erysipelotrichales</taxon>
        <taxon>Erysipelotrichaceae</taxon>
        <taxon>Anaerorhabdus</taxon>
    </lineage>
</organism>
<dbReference type="PANTHER" id="PTHR13604">
    <property type="entry name" value="DC12-RELATED"/>
    <property type="match status" value="1"/>
</dbReference>
<reference evidence="10" key="1">
    <citation type="submission" date="2017-02" db="EMBL/GenBank/DDBJ databases">
        <authorList>
            <person name="Varghese N."/>
            <person name="Submissions S."/>
        </authorList>
    </citation>
    <scope>NUCLEOTIDE SEQUENCE [LARGE SCALE GENOMIC DNA]</scope>
    <source>
        <strain evidence="10">ATCC 25662</strain>
    </source>
</reference>
<comment type="similarity">
    <text evidence="1 8">Belongs to the SOS response-associated peptidase family.</text>
</comment>
<evidence type="ECO:0000256" key="6">
    <source>
        <dbReference type="ARBA" id="ARBA00023125"/>
    </source>
</evidence>
<dbReference type="GO" id="GO:0003697">
    <property type="term" value="F:single-stranded DNA binding"/>
    <property type="evidence" value="ECO:0007669"/>
    <property type="project" value="InterPro"/>
</dbReference>
<evidence type="ECO:0000256" key="8">
    <source>
        <dbReference type="RuleBase" id="RU364100"/>
    </source>
</evidence>
<evidence type="ECO:0000256" key="2">
    <source>
        <dbReference type="ARBA" id="ARBA00022670"/>
    </source>
</evidence>
<dbReference type="EMBL" id="FUWY01000008">
    <property type="protein sequence ID" value="SJZ98651.1"/>
    <property type="molecule type" value="Genomic_DNA"/>
</dbReference>
<gene>
    <name evidence="9" type="ORF">SAMN02745191_2313</name>
</gene>
<proteinExistence type="inferred from homology"/>
<keyword evidence="10" id="KW-1185">Reference proteome</keyword>
<evidence type="ECO:0000256" key="4">
    <source>
        <dbReference type="ARBA" id="ARBA00022801"/>
    </source>
</evidence>
<dbReference type="GO" id="GO:0006508">
    <property type="term" value="P:proteolysis"/>
    <property type="evidence" value="ECO:0007669"/>
    <property type="project" value="UniProtKB-KW"/>
</dbReference>
<dbReference type="Gene3D" id="3.90.1680.10">
    <property type="entry name" value="SOS response associated peptidase-like"/>
    <property type="match status" value="1"/>
</dbReference>
<evidence type="ECO:0000256" key="7">
    <source>
        <dbReference type="ARBA" id="ARBA00023239"/>
    </source>
</evidence>
<keyword evidence="7" id="KW-0456">Lyase</keyword>
<dbReference type="InterPro" id="IPR036590">
    <property type="entry name" value="SRAP-like"/>
</dbReference>
<dbReference type="InterPro" id="IPR003738">
    <property type="entry name" value="SRAP"/>
</dbReference>
<protein>
    <recommendedName>
        <fullName evidence="8">Abasic site processing protein</fullName>
        <ecNumber evidence="8">3.4.-.-</ecNumber>
    </recommendedName>
</protein>
<name>A0A1T4Q537_9FIRM</name>
<evidence type="ECO:0000256" key="1">
    <source>
        <dbReference type="ARBA" id="ARBA00008136"/>
    </source>
</evidence>
<dbReference type="EC" id="3.4.-.-" evidence="8"/>
<evidence type="ECO:0000313" key="10">
    <source>
        <dbReference type="Proteomes" id="UP000243297"/>
    </source>
</evidence>
<keyword evidence="3" id="KW-0227">DNA damage</keyword>
<evidence type="ECO:0000256" key="3">
    <source>
        <dbReference type="ARBA" id="ARBA00022763"/>
    </source>
</evidence>
<dbReference type="GO" id="GO:0106300">
    <property type="term" value="P:protein-DNA covalent cross-linking repair"/>
    <property type="evidence" value="ECO:0007669"/>
    <property type="project" value="InterPro"/>
</dbReference>
<dbReference type="OrthoDB" id="9782620at2"/>
<keyword evidence="6" id="KW-0238">DNA-binding</keyword>
<keyword evidence="4 8" id="KW-0378">Hydrolase</keyword>
<dbReference type="Pfam" id="PF02586">
    <property type="entry name" value="SRAP"/>
    <property type="match status" value="1"/>
</dbReference>
<dbReference type="RefSeq" id="WP_078712698.1">
    <property type="nucleotide sequence ID" value="NZ_FUWY01000008.1"/>
</dbReference>
<dbReference type="AlphaFoldDB" id="A0A1T4Q537"/>
<dbReference type="PANTHER" id="PTHR13604:SF0">
    <property type="entry name" value="ABASIC SITE PROCESSING PROTEIN HMCES"/>
    <property type="match status" value="1"/>
</dbReference>
<sequence>MCGRYLFSDGKNPTLLKIKKYYQEKLSFDLYNQISFEEVFPSQKTVVFLMDDENKLHPTIMKWGITLNKKQVINLRDENKIASRYKPCIILASGYYEWQKSTKQKHFFTTSTGMICLAGCYNDENEFAIITEEANDDLSKIHSRVPFTLSQEDFNDYFKRDIVYSNQYKIIDKTN</sequence>
<dbReference type="GO" id="GO:0016829">
    <property type="term" value="F:lyase activity"/>
    <property type="evidence" value="ECO:0007669"/>
    <property type="project" value="UniProtKB-KW"/>
</dbReference>
<evidence type="ECO:0000313" key="9">
    <source>
        <dbReference type="EMBL" id="SJZ98651.1"/>
    </source>
</evidence>
<accession>A0A1T4Q537</accession>
<dbReference type="STRING" id="118967.SAMN02745191_2313"/>
<dbReference type="GO" id="GO:0008233">
    <property type="term" value="F:peptidase activity"/>
    <property type="evidence" value="ECO:0007669"/>
    <property type="project" value="UniProtKB-KW"/>
</dbReference>
<evidence type="ECO:0000256" key="5">
    <source>
        <dbReference type="ARBA" id="ARBA00023124"/>
    </source>
</evidence>
<keyword evidence="5" id="KW-0190">Covalent protein-DNA linkage</keyword>
<keyword evidence="2 8" id="KW-0645">Protease</keyword>
<dbReference type="Proteomes" id="UP000243297">
    <property type="component" value="Unassembled WGS sequence"/>
</dbReference>